<dbReference type="GO" id="GO:0005524">
    <property type="term" value="F:ATP binding"/>
    <property type="evidence" value="ECO:0007669"/>
    <property type="project" value="UniProtKB-KW"/>
</dbReference>
<evidence type="ECO:0000256" key="7">
    <source>
        <dbReference type="ARBA" id="ARBA00022777"/>
    </source>
</evidence>
<evidence type="ECO:0000256" key="10">
    <source>
        <dbReference type="ARBA" id="ARBA00029409"/>
    </source>
</evidence>
<evidence type="ECO:0000256" key="5">
    <source>
        <dbReference type="ARBA" id="ARBA00022679"/>
    </source>
</evidence>
<keyword evidence="15" id="KW-1185">Reference proteome</keyword>
<proteinExistence type="inferred from homology"/>
<dbReference type="EMBL" id="RJJX01000020">
    <property type="protein sequence ID" value="RUT73534.1"/>
    <property type="molecule type" value="Genomic_DNA"/>
</dbReference>
<keyword evidence="6" id="KW-0547">Nucleotide-binding</keyword>
<dbReference type="UniPathway" id="UPA00077">
    <property type="reaction ID" value="UER00155"/>
</dbReference>
<evidence type="ECO:0000256" key="3">
    <source>
        <dbReference type="ARBA" id="ARBA00013253"/>
    </source>
</evidence>
<protein>
    <recommendedName>
        <fullName evidence="4">2-amino-4-hydroxy-6-hydroxymethyldihydropteridine pyrophosphokinase</fullName>
        <ecNumber evidence="3">2.7.6.3</ecNumber>
    </recommendedName>
    <alternativeName>
        <fullName evidence="11">6-hydroxymethyl-7,8-dihydropterin pyrophosphokinase</fullName>
    </alternativeName>
    <alternativeName>
        <fullName evidence="12">7,8-dihydro-6-hydroxymethylpterin-pyrophosphokinase</fullName>
    </alternativeName>
</protein>
<organism evidence="14 15">
    <name type="scientific">Ancylomarina longa</name>
    <dbReference type="NCBI Taxonomy" id="2487017"/>
    <lineage>
        <taxon>Bacteria</taxon>
        <taxon>Pseudomonadati</taxon>
        <taxon>Bacteroidota</taxon>
        <taxon>Bacteroidia</taxon>
        <taxon>Marinilabiliales</taxon>
        <taxon>Marinifilaceae</taxon>
        <taxon>Ancylomarina</taxon>
    </lineage>
</organism>
<dbReference type="GO" id="GO:0046656">
    <property type="term" value="P:folic acid biosynthetic process"/>
    <property type="evidence" value="ECO:0007669"/>
    <property type="project" value="UniProtKB-KW"/>
</dbReference>
<keyword evidence="9" id="KW-0289">Folate biosynthesis</keyword>
<dbReference type="InterPro" id="IPR000550">
    <property type="entry name" value="Hppk"/>
</dbReference>
<comment type="caution">
    <text evidence="14">The sequence shown here is derived from an EMBL/GenBank/DDBJ whole genome shotgun (WGS) entry which is preliminary data.</text>
</comment>
<keyword evidence="8" id="KW-0067">ATP-binding</keyword>
<evidence type="ECO:0000313" key="15">
    <source>
        <dbReference type="Proteomes" id="UP000282985"/>
    </source>
</evidence>
<evidence type="ECO:0000256" key="11">
    <source>
        <dbReference type="ARBA" id="ARBA00029766"/>
    </source>
</evidence>
<dbReference type="GO" id="GO:0046654">
    <property type="term" value="P:tetrahydrofolate biosynthetic process"/>
    <property type="evidence" value="ECO:0007669"/>
    <property type="project" value="UniProtKB-UniPathway"/>
</dbReference>
<dbReference type="PANTHER" id="PTHR43071">
    <property type="entry name" value="2-AMINO-4-HYDROXY-6-HYDROXYMETHYLDIHYDROPTERIDINE PYROPHOSPHOKINASE"/>
    <property type="match status" value="1"/>
</dbReference>
<dbReference type="GO" id="GO:0003848">
    <property type="term" value="F:2-amino-4-hydroxy-6-hydroxymethyldihydropteridine diphosphokinase activity"/>
    <property type="evidence" value="ECO:0007669"/>
    <property type="project" value="UniProtKB-EC"/>
</dbReference>
<dbReference type="NCBIfam" id="TIGR01498">
    <property type="entry name" value="folK"/>
    <property type="match status" value="1"/>
</dbReference>
<dbReference type="Pfam" id="PF01288">
    <property type="entry name" value="HPPK"/>
    <property type="match status" value="1"/>
</dbReference>
<evidence type="ECO:0000256" key="8">
    <source>
        <dbReference type="ARBA" id="ARBA00022840"/>
    </source>
</evidence>
<evidence type="ECO:0000259" key="13">
    <source>
        <dbReference type="Pfam" id="PF01288"/>
    </source>
</evidence>
<dbReference type="SUPFAM" id="SSF55083">
    <property type="entry name" value="6-hydroxymethyl-7,8-dihydropterin pyrophosphokinase, HPPK"/>
    <property type="match status" value="1"/>
</dbReference>
<comment type="function">
    <text evidence="10">Catalyzes the transfer of pyrophosphate from adenosine triphosphate (ATP) to 6-hydroxymethyl-7,8-dihydropterin, an enzymatic step in folate biosynthesis pathway.</text>
</comment>
<dbReference type="OrthoDB" id="9808041at2"/>
<reference evidence="14 15" key="1">
    <citation type="submission" date="2018-11" db="EMBL/GenBank/DDBJ databases">
        <title>Parancylomarina longa gen. nov., sp. nov., isolated from sediments of southern Okinawa.</title>
        <authorList>
            <person name="Fu T."/>
        </authorList>
    </citation>
    <scope>NUCLEOTIDE SEQUENCE [LARGE SCALE GENOMIC DNA]</scope>
    <source>
        <strain evidence="14 15">T3-2 S1-C</strain>
    </source>
</reference>
<dbReference type="PANTHER" id="PTHR43071:SF1">
    <property type="entry name" value="2-AMINO-4-HYDROXY-6-HYDROXYMETHYLDIHYDROPTERIDINE PYROPHOSPHOKINASE"/>
    <property type="match status" value="1"/>
</dbReference>
<evidence type="ECO:0000256" key="9">
    <source>
        <dbReference type="ARBA" id="ARBA00022909"/>
    </source>
</evidence>
<dbReference type="GO" id="GO:0016301">
    <property type="term" value="F:kinase activity"/>
    <property type="evidence" value="ECO:0007669"/>
    <property type="project" value="UniProtKB-KW"/>
</dbReference>
<feature type="domain" description="7,8-dihydro-6-hydroxymethylpterin-pyrophosphokinase" evidence="13">
    <location>
        <begin position="8"/>
        <end position="133"/>
    </location>
</feature>
<evidence type="ECO:0000256" key="6">
    <source>
        <dbReference type="ARBA" id="ARBA00022741"/>
    </source>
</evidence>
<evidence type="ECO:0000313" key="14">
    <source>
        <dbReference type="EMBL" id="RUT73534.1"/>
    </source>
</evidence>
<comment type="pathway">
    <text evidence="1">Cofactor biosynthesis; tetrahydrofolate biosynthesis; 2-amino-4-hydroxy-6-hydroxymethyl-7,8-dihydropteridine diphosphate from 7,8-dihydroneopterin triphosphate: step 4/4.</text>
</comment>
<dbReference type="AlphaFoldDB" id="A0A434AGN5"/>
<dbReference type="InterPro" id="IPR035907">
    <property type="entry name" value="Hppk_sf"/>
</dbReference>
<dbReference type="CDD" id="cd00483">
    <property type="entry name" value="HPPK"/>
    <property type="match status" value="1"/>
</dbReference>
<comment type="similarity">
    <text evidence="2">Belongs to the HPPK family.</text>
</comment>
<dbReference type="EC" id="2.7.6.3" evidence="3"/>
<evidence type="ECO:0000256" key="2">
    <source>
        <dbReference type="ARBA" id="ARBA00005810"/>
    </source>
</evidence>
<keyword evidence="5 14" id="KW-0808">Transferase</keyword>
<gene>
    <name evidence="14" type="primary">folK</name>
    <name evidence="14" type="ORF">DLK05_13125</name>
</gene>
<name>A0A434AGN5_9BACT</name>
<accession>A0A434AGN5</accession>
<sequence length="161" mass="18959">MAKVIFLIGGNLGDREQILKDSANYLEKDIGKVNQCSSIYETEPWGFEHELNFLNQVLAIETKLSPLEVLERTQSIEKIMGRIRKKNRYSERTIDIDILFYDSQIYHSDHLEIPHPRIQERMFALMPMNEILPDLVHPILNKTINELFNECQDKLEVKRFV</sequence>
<dbReference type="Gene3D" id="3.30.70.560">
    <property type="entry name" value="7,8-Dihydro-6-hydroxymethylpterin-pyrophosphokinase HPPK"/>
    <property type="match status" value="1"/>
</dbReference>
<dbReference type="Proteomes" id="UP000282985">
    <property type="component" value="Unassembled WGS sequence"/>
</dbReference>
<keyword evidence="7 14" id="KW-0418">Kinase</keyword>
<evidence type="ECO:0000256" key="12">
    <source>
        <dbReference type="ARBA" id="ARBA00033413"/>
    </source>
</evidence>
<dbReference type="RefSeq" id="WP_127344427.1">
    <property type="nucleotide sequence ID" value="NZ_RJJX01000020.1"/>
</dbReference>
<evidence type="ECO:0000256" key="1">
    <source>
        <dbReference type="ARBA" id="ARBA00005051"/>
    </source>
</evidence>
<evidence type="ECO:0000256" key="4">
    <source>
        <dbReference type="ARBA" id="ARBA00016218"/>
    </source>
</evidence>